<keyword evidence="3" id="KW-1185">Reference proteome</keyword>
<organism evidence="2 3">
    <name type="scientific">Chelonia mydas</name>
    <name type="common">Green sea-turtle</name>
    <name type="synonym">Chelonia agassizi</name>
    <dbReference type="NCBI Taxonomy" id="8469"/>
    <lineage>
        <taxon>Eukaryota</taxon>
        <taxon>Metazoa</taxon>
        <taxon>Chordata</taxon>
        <taxon>Craniata</taxon>
        <taxon>Vertebrata</taxon>
        <taxon>Euteleostomi</taxon>
        <taxon>Archelosauria</taxon>
        <taxon>Testudinata</taxon>
        <taxon>Testudines</taxon>
        <taxon>Cryptodira</taxon>
        <taxon>Durocryptodira</taxon>
        <taxon>Americhelydia</taxon>
        <taxon>Chelonioidea</taxon>
        <taxon>Cheloniidae</taxon>
        <taxon>Chelonia</taxon>
    </lineage>
</organism>
<dbReference type="AlphaFoldDB" id="M7APN9"/>
<dbReference type="STRING" id="8469.M7APN9"/>
<evidence type="ECO:0000256" key="1">
    <source>
        <dbReference type="SAM" id="MobiDB-lite"/>
    </source>
</evidence>
<accession>M7APN9</accession>
<name>M7APN9_CHEMY</name>
<dbReference type="Proteomes" id="UP000031443">
    <property type="component" value="Unassembled WGS sequence"/>
</dbReference>
<gene>
    <name evidence="2" type="ORF">UY3_18199</name>
</gene>
<evidence type="ECO:0000313" key="3">
    <source>
        <dbReference type="Proteomes" id="UP000031443"/>
    </source>
</evidence>
<proteinExistence type="predicted"/>
<protein>
    <submittedName>
        <fullName evidence="2">Uncharacterized protein</fullName>
    </submittedName>
</protein>
<feature type="compositionally biased region" description="Polar residues" evidence="1">
    <location>
        <begin position="204"/>
        <end position="214"/>
    </location>
</feature>
<feature type="region of interest" description="Disordered" evidence="1">
    <location>
        <begin position="193"/>
        <end position="214"/>
    </location>
</feature>
<dbReference type="EMBL" id="KB598656">
    <property type="protein sequence ID" value="EMP24745.1"/>
    <property type="molecule type" value="Genomic_DNA"/>
</dbReference>
<sequence>MWRDTGAQVLASHTSLVDPNLIDPEIQVTIQTFKLNSFNLPVQYKGWSGMWTFAVYDDYPIPMLLGEDLANHVKLAKRVGMVNCSQAKQAVTPSSVLETSTRTWSEVMGLDPRTMSATAVVVTVPETQTEPVPGPGPPAKHLLQRWWIPSQRPKQSQSQNWNRQQPITLHKRLSQSLNPNIVNQQRAVHGQWKQPHHLHGFQRGQAQVHNPMRN</sequence>
<evidence type="ECO:0000313" key="2">
    <source>
        <dbReference type="EMBL" id="EMP24745.1"/>
    </source>
</evidence>
<reference evidence="3" key="1">
    <citation type="journal article" date="2013" name="Nat. Genet.">
        <title>The draft genomes of soft-shell turtle and green sea turtle yield insights into the development and evolution of the turtle-specific body plan.</title>
        <authorList>
            <person name="Wang Z."/>
            <person name="Pascual-Anaya J."/>
            <person name="Zadissa A."/>
            <person name="Li W."/>
            <person name="Niimura Y."/>
            <person name="Huang Z."/>
            <person name="Li C."/>
            <person name="White S."/>
            <person name="Xiong Z."/>
            <person name="Fang D."/>
            <person name="Wang B."/>
            <person name="Ming Y."/>
            <person name="Chen Y."/>
            <person name="Zheng Y."/>
            <person name="Kuraku S."/>
            <person name="Pignatelli M."/>
            <person name="Herrero J."/>
            <person name="Beal K."/>
            <person name="Nozawa M."/>
            <person name="Li Q."/>
            <person name="Wang J."/>
            <person name="Zhang H."/>
            <person name="Yu L."/>
            <person name="Shigenobu S."/>
            <person name="Wang J."/>
            <person name="Liu J."/>
            <person name="Flicek P."/>
            <person name="Searle S."/>
            <person name="Wang J."/>
            <person name="Kuratani S."/>
            <person name="Yin Y."/>
            <person name="Aken B."/>
            <person name="Zhang G."/>
            <person name="Irie N."/>
        </authorList>
    </citation>
    <scope>NUCLEOTIDE SEQUENCE [LARGE SCALE GENOMIC DNA]</scope>
</reference>